<dbReference type="InParanoid" id="A0A2P6NU73"/>
<keyword evidence="3" id="KW-0175">Coiled coil</keyword>
<dbReference type="InterPro" id="IPR033133">
    <property type="entry name" value="PUM-HD"/>
</dbReference>
<feature type="compositionally biased region" description="Polar residues" evidence="4">
    <location>
        <begin position="161"/>
        <end position="180"/>
    </location>
</feature>
<dbReference type="PROSITE" id="PS50303">
    <property type="entry name" value="PUM_HD"/>
    <property type="match status" value="1"/>
</dbReference>
<feature type="repeat" description="Pumilio" evidence="2">
    <location>
        <begin position="398"/>
        <end position="433"/>
    </location>
</feature>
<dbReference type="InterPro" id="IPR016024">
    <property type="entry name" value="ARM-type_fold"/>
</dbReference>
<evidence type="ECO:0000256" key="3">
    <source>
        <dbReference type="SAM" id="Coils"/>
    </source>
</evidence>
<sequence length="640" mass="71208">MDSTSTLPPTINQDDTREILFGKLETALKLLEDKDRQVEHYKQLVKTLKDVLADVHSKGSHSHSHSSHANSHAAQTSGSPPKNAPITASTSGQNSSFGKTVGGNKSATPQPIAPNNNNGRQIGRRNSIGSRTQSNDASRHEWPVSSAQNLSFLSDDDETDTTSNASASTVYGFNSATNPAPTKDQDAQKRDVDKIGSWRRAGDTTNAATGPDGRPSRTTTVTQPKTVTINSNPIMNSPRGLKKSVSHHALSAYSSGQQSMDSRPLAPLGRGNAPGFTKRTNESVSAKSNDDDKASNNKLKKSQSMTSVYSVLEENRLDLKFPELDQMVGQIYALSKYQQGCRFLQKKLDENNPSHTNIILNELMDHLMELMTDPFGNYLFSKLMEHCSVQQREQIIRKIINDLLPTAFDMYGTQSMQKMMPYLTEPQIDMVVNALKPSSIALIKHNKANYLIQYCLDHLPQKHNQWIYDAVCECMDDVGRDRVGCVIVKRCVDHATDNQMAELFRQISNTVLSLVQDPFGNYVVQHILEKHPVSDRSQVLISRLLGSITELCVQKFSSNVVEKCLKMSNADNKHAFLVELTQSEMLSQLLGDRFANFVIQTALDVAEPEDRQELVKAILPHLGRQYSPYTKRLQKKILQV</sequence>
<dbReference type="PANTHER" id="PTHR12537">
    <property type="entry name" value="RNA BINDING PROTEIN PUMILIO-RELATED"/>
    <property type="match status" value="1"/>
</dbReference>
<feature type="compositionally biased region" description="Polar residues" evidence="4">
    <location>
        <begin position="75"/>
        <end position="109"/>
    </location>
</feature>
<gene>
    <name evidence="6" type="ORF">PROFUN_00629</name>
</gene>
<dbReference type="SMART" id="SM00025">
    <property type="entry name" value="Pumilio"/>
    <property type="match status" value="8"/>
</dbReference>
<dbReference type="AlphaFoldDB" id="A0A2P6NU73"/>
<dbReference type="InterPro" id="IPR001313">
    <property type="entry name" value="Pumilio_RNA-bd_rpt"/>
</dbReference>
<feature type="region of interest" description="Disordered" evidence="4">
    <location>
        <begin position="55"/>
        <end position="305"/>
    </location>
</feature>
<feature type="compositionally biased region" description="Low complexity" evidence="4">
    <location>
        <begin position="218"/>
        <end position="228"/>
    </location>
</feature>
<evidence type="ECO:0000256" key="4">
    <source>
        <dbReference type="SAM" id="MobiDB-lite"/>
    </source>
</evidence>
<dbReference type="Proteomes" id="UP000241769">
    <property type="component" value="Unassembled WGS sequence"/>
</dbReference>
<feature type="compositionally biased region" description="Low complexity" evidence="4">
    <location>
        <begin position="115"/>
        <end position="131"/>
    </location>
</feature>
<feature type="compositionally biased region" description="Basic and acidic residues" evidence="4">
    <location>
        <begin position="183"/>
        <end position="202"/>
    </location>
</feature>
<dbReference type="InterPro" id="IPR033712">
    <property type="entry name" value="Pumilio_RNA-bd"/>
</dbReference>
<dbReference type="PANTHER" id="PTHR12537:SF176">
    <property type="entry name" value="PUM-HD DOMAIN-CONTAINING PROTEIN"/>
    <property type="match status" value="1"/>
</dbReference>
<evidence type="ECO:0000313" key="7">
    <source>
        <dbReference type="Proteomes" id="UP000241769"/>
    </source>
</evidence>
<dbReference type="GO" id="GO:0003729">
    <property type="term" value="F:mRNA binding"/>
    <property type="evidence" value="ECO:0007669"/>
    <property type="project" value="TreeGrafter"/>
</dbReference>
<dbReference type="GO" id="GO:0005737">
    <property type="term" value="C:cytoplasm"/>
    <property type="evidence" value="ECO:0007669"/>
    <property type="project" value="TreeGrafter"/>
</dbReference>
<dbReference type="EMBL" id="MDYQ01000020">
    <property type="protein sequence ID" value="PRP87418.1"/>
    <property type="molecule type" value="Genomic_DNA"/>
</dbReference>
<reference evidence="6 7" key="1">
    <citation type="journal article" date="2018" name="Genome Biol. Evol.">
        <title>Multiple Roots of Fruiting Body Formation in Amoebozoa.</title>
        <authorList>
            <person name="Hillmann F."/>
            <person name="Forbes G."/>
            <person name="Novohradska S."/>
            <person name="Ferling I."/>
            <person name="Riege K."/>
            <person name="Groth M."/>
            <person name="Westermann M."/>
            <person name="Marz M."/>
            <person name="Spaller T."/>
            <person name="Winckler T."/>
            <person name="Schaap P."/>
            <person name="Glockner G."/>
        </authorList>
    </citation>
    <scope>NUCLEOTIDE SEQUENCE [LARGE SCALE GENOMIC DNA]</scope>
    <source>
        <strain evidence="6 7">Jena</strain>
    </source>
</reference>
<keyword evidence="7" id="KW-1185">Reference proteome</keyword>
<organism evidence="6 7">
    <name type="scientific">Planoprotostelium fungivorum</name>
    <dbReference type="NCBI Taxonomy" id="1890364"/>
    <lineage>
        <taxon>Eukaryota</taxon>
        <taxon>Amoebozoa</taxon>
        <taxon>Evosea</taxon>
        <taxon>Variosea</taxon>
        <taxon>Cavosteliida</taxon>
        <taxon>Cavosteliaceae</taxon>
        <taxon>Planoprotostelium</taxon>
    </lineage>
</organism>
<feature type="repeat" description="Pumilio" evidence="2">
    <location>
        <begin position="506"/>
        <end position="542"/>
    </location>
</feature>
<feature type="repeat" description="Pumilio" evidence="2">
    <location>
        <begin position="543"/>
        <end position="578"/>
    </location>
</feature>
<evidence type="ECO:0000313" key="6">
    <source>
        <dbReference type="EMBL" id="PRP87418.1"/>
    </source>
</evidence>
<feature type="repeat" description="Pumilio" evidence="2">
    <location>
        <begin position="579"/>
        <end position="616"/>
    </location>
</feature>
<evidence type="ECO:0000256" key="2">
    <source>
        <dbReference type="PROSITE-ProRule" id="PRU00317"/>
    </source>
</evidence>
<evidence type="ECO:0000256" key="1">
    <source>
        <dbReference type="ARBA" id="ARBA00022737"/>
    </source>
</evidence>
<comment type="caution">
    <text evidence="6">The sequence shown here is derived from an EMBL/GenBank/DDBJ whole genome shotgun (WGS) entry which is preliminary data.</text>
</comment>
<dbReference type="OrthoDB" id="668540at2759"/>
<dbReference type="Pfam" id="PF00806">
    <property type="entry name" value="PUF"/>
    <property type="match status" value="8"/>
</dbReference>
<dbReference type="CDD" id="cd07920">
    <property type="entry name" value="Pumilio"/>
    <property type="match status" value="1"/>
</dbReference>
<dbReference type="FunFam" id="1.25.10.10:FF:000237">
    <property type="entry name" value="Pumilio homolog 9"/>
    <property type="match status" value="1"/>
</dbReference>
<dbReference type="InterPro" id="IPR011989">
    <property type="entry name" value="ARM-like"/>
</dbReference>
<feature type="repeat" description="Pumilio" evidence="2">
    <location>
        <begin position="362"/>
        <end position="397"/>
    </location>
</feature>
<dbReference type="PROSITE" id="PS50302">
    <property type="entry name" value="PUM"/>
    <property type="match status" value="6"/>
</dbReference>
<keyword evidence="1" id="KW-0677">Repeat</keyword>
<evidence type="ECO:0000259" key="5">
    <source>
        <dbReference type="PROSITE" id="PS50303"/>
    </source>
</evidence>
<proteinExistence type="predicted"/>
<feature type="domain" description="PUM-HD" evidence="5">
    <location>
        <begin position="300"/>
        <end position="640"/>
    </location>
</feature>
<dbReference type="STRING" id="1890364.A0A2P6NU73"/>
<name>A0A2P6NU73_9EUKA</name>
<protein>
    <recommendedName>
        <fullName evidence="5">PUM-HD domain-containing protein</fullName>
    </recommendedName>
</protein>
<accession>A0A2P6NU73</accession>
<dbReference type="GO" id="GO:0010608">
    <property type="term" value="P:post-transcriptional regulation of gene expression"/>
    <property type="evidence" value="ECO:0007669"/>
    <property type="project" value="TreeGrafter"/>
</dbReference>
<dbReference type="Gene3D" id="1.25.10.10">
    <property type="entry name" value="Leucine-rich Repeat Variant"/>
    <property type="match status" value="1"/>
</dbReference>
<feature type="compositionally biased region" description="Polar residues" evidence="4">
    <location>
        <begin position="252"/>
        <end position="261"/>
    </location>
</feature>
<dbReference type="SUPFAM" id="SSF48371">
    <property type="entry name" value="ARM repeat"/>
    <property type="match status" value="1"/>
</dbReference>
<feature type="repeat" description="Pumilio" evidence="2">
    <location>
        <begin position="326"/>
        <end position="361"/>
    </location>
</feature>
<feature type="coiled-coil region" evidence="3">
    <location>
        <begin position="24"/>
        <end position="51"/>
    </location>
</feature>